<evidence type="ECO:0000256" key="3">
    <source>
        <dbReference type="SAM" id="MobiDB-lite"/>
    </source>
</evidence>
<accession>A0A6A6UJY5</accession>
<evidence type="ECO:0000256" key="2">
    <source>
        <dbReference type="ARBA" id="ARBA00023002"/>
    </source>
</evidence>
<dbReference type="Gene3D" id="3.40.50.720">
    <property type="entry name" value="NAD(P)-binding Rossmann-like Domain"/>
    <property type="match status" value="1"/>
</dbReference>
<feature type="compositionally biased region" description="Basic and acidic residues" evidence="3">
    <location>
        <begin position="366"/>
        <end position="384"/>
    </location>
</feature>
<dbReference type="SUPFAM" id="SSF51735">
    <property type="entry name" value="NAD(P)-binding Rossmann-fold domains"/>
    <property type="match status" value="1"/>
</dbReference>
<evidence type="ECO:0000313" key="4">
    <source>
        <dbReference type="EMBL" id="KAF2672026.1"/>
    </source>
</evidence>
<gene>
    <name evidence="4" type="ORF">BT63DRAFT_476845</name>
</gene>
<sequence length="404" mass="44555">MSQDPPSPTDNAPPSFTRGPDFPASRDPRVWLLTDGLSPVALALTRRLLEHGDFVIAGVLPEEYAGTRGEAFRNLEDELAADAQPRESAEPSGIEKTRRDRLKSLDLDGKRVGQMQAAIAEAVGIFGHIDVLLLCRSEALIGTIEELTATVRTRSLIEDLFEVNFFATVGIIKAVLPVMRERENGHIVVLTGITAHLGTPGLGMHCASQWALEGYCDSLAYEIAPFNIKLTIVQPNMEIGVFTNKLTAVPPMAEYTPDENHAPLAREIFSRVLDTVSNEDNNYSQQLHSNKITSLYPSLPSEVESRLVLETVFALASVGGHENPPARLIVGFEGIASVKEKLKTISEELEDFYEVSEQVDLPRPTDGSKTEDEHKQRDGRKDQSDQDDNEALPEDPRDFDLDMN</sequence>
<evidence type="ECO:0000256" key="1">
    <source>
        <dbReference type="ARBA" id="ARBA00006484"/>
    </source>
</evidence>
<organism evidence="4 5">
    <name type="scientific">Microthyrium microscopicum</name>
    <dbReference type="NCBI Taxonomy" id="703497"/>
    <lineage>
        <taxon>Eukaryota</taxon>
        <taxon>Fungi</taxon>
        <taxon>Dikarya</taxon>
        <taxon>Ascomycota</taxon>
        <taxon>Pezizomycotina</taxon>
        <taxon>Dothideomycetes</taxon>
        <taxon>Dothideomycetes incertae sedis</taxon>
        <taxon>Microthyriales</taxon>
        <taxon>Microthyriaceae</taxon>
        <taxon>Microthyrium</taxon>
    </lineage>
</organism>
<dbReference type="EMBL" id="MU004232">
    <property type="protein sequence ID" value="KAF2672026.1"/>
    <property type="molecule type" value="Genomic_DNA"/>
</dbReference>
<dbReference type="Pfam" id="PF00106">
    <property type="entry name" value="adh_short"/>
    <property type="match status" value="1"/>
</dbReference>
<protein>
    <submittedName>
        <fullName evidence="4">Short chain dehydrogenase/reductase family protein-like protein</fullName>
    </submittedName>
</protein>
<name>A0A6A6UJY5_9PEZI</name>
<dbReference type="AlphaFoldDB" id="A0A6A6UJY5"/>
<dbReference type="GO" id="GO:0016491">
    <property type="term" value="F:oxidoreductase activity"/>
    <property type="evidence" value="ECO:0007669"/>
    <property type="project" value="UniProtKB-KW"/>
</dbReference>
<feature type="region of interest" description="Disordered" evidence="3">
    <location>
        <begin position="1"/>
        <end position="24"/>
    </location>
</feature>
<feature type="region of interest" description="Disordered" evidence="3">
    <location>
        <begin position="355"/>
        <end position="404"/>
    </location>
</feature>
<dbReference type="OrthoDB" id="1933717at2759"/>
<dbReference type="Proteomes" id="UP000799302">
    <property type="component" value="Unassembled WGS sequence"/>
</dbReference>
<evidence type="ECO:0000313" key="5">
    <source>
        <dbReference type="Proteomes" id="UP000799302"/>
    </source>
</evidence>
<keyword evidence="5" id="KW-1185">Reference proteome</keyword>
<dbReference type="InterPro" id="IPR036291">
    <property type="entry name" value="NAD(P)-bd_dom_sf"/>
</dbReference>
<dbReference type="InterPro" id="IPR051911">
    <property type="entry name" value="SDR_oxidoreductase"/>
</dbReference>
<dbReference type="PANTHER" id="PTHR43976">
    <property type="entry name" value="SHORT CHAIN DEHYDROGENASE"/>
    <property type="match status" value="1"/>
</dbReference>
<proteinExistence type="inferred from homology"/>
<keyword evidence="2" id="KW-0560">Oxidoreductase</keyword>
<comment type="similarity">
    <text evidence="1">Belongs to the short-chain dehydrogenases/reductases (SDR) family.</text>
</comment>
<reference evidence="4" key="1">
    <citation type="journal article" date="2020" name="Stud. Mycol.">
        <title>101 Dothideomycetes genomes: a test case for predicting lifestyles and emergence of pathogens.</title>
        <authorList>
            <person name="Haridas S."/>
            <person name="Albert R."/>
            <person name="Binder M."/>
            <person name="Bloem J."/>
            <person name="Labutti K."/>
            <person name="Salamov A."/>
            <person name="Andreopoulos B."/>
            <person name="Baker S."/>
            <person name="Barry K."/>
            <person name="Bills G."/>
            <person name="Bluhm B."/>
            <person name="Cannon C."/>
            <person name="Castanera R."/>
            <person name="Culley D."/>
            <person name="Daum C."/>
            <person name="Ezra D."/>
            <person name="Gonzalez J."/>
            <person name="Henrissat B."/>
            <person name="Kuo A."/>
            <person name="Liang C."/>
            <person name="Lipzen A."/>
            <person name="Lutzoni F."/>
            <person name="Magnuson J."/>
            <person name="Mondo S."/>
            <person name="Nolan M."/>
            <person name="Ohm R."/>
            <person name="Pangilinan J."/>
            <person name="Park H.-J."/>
            <person name="Ramirez L."/>
            <person name="Alfaro M."/>
            <person name="Sun H."/>
            <person name="Tritt A."/>
            <person name="Yoshinaga Y."/>
            <person name="Zwiers L.-H."/>
            <person name="Turgeon B."/>
            <person name="Goodwin S."/>
            <person name="Spatafora J."/>
            <person name="Crous P."/>
            <person name="Grigoriev I."/>
        </authorList>
    </citation>
    <scope>NUCLEOTIDE SEQUENCE</scope>
    <source>
        <strain evidence="4">CBS 115976</strain>
    </source>
</reference>
<feature type="compositionally biased region" description="Basic and acidic residues" evidence="3">
    <location>
        <begin position="394"/>
        <end position="404"/>
    </location>
</feature>
<dbReference type="PANTHER" id="PTHR43976:SF16">
    <property type="entry name" value="SHORT-CHAIN DEHYDROGENASE_REDUCTASE FAMILY PROTEIN"/>
    <property type="match status" value="1"/>
</dbReference>
<dbReference type="InterPro" id="IPR002347">
    <property type="entry name" value="SDR_fam"/>
</dbReference>